<reference evidence="2" key="1">
    <citation type="submission" date="2019-10" db="EMBL/GenBank/DDBJ databases">
        <authorList>
            <person name="Ross D.E."/>
            <person name="Gulliver D."/>
        </authorList>
    </citation>
    <scope>NUCLEOTIDE SEQUENCE</scope>
    <source>
        <strain evidence="2">DER-2019</strain>
    </source>
</reference>
<dbReference type="CDD" id="cd07432">
    <property type="entry name" value="PHP_HisPPase"/>
    <property type="match status" value="1"/>
</dbReference>
<dbReference type="SMART" id="SM00481">
    <property type="entry name" value="POLIIIAc"/>
    <property type="match status" value="1"/>
</dbReference>
<dbReference type="InterPro" id="IPR016195">
    <property type="entry name" value="Pol/histidinol_Pase-like"/>
</dbReference>
<comment type="caution">
    <text evidence="2">The sequence shown here is derived from an EMBL/GenBank/DDBJ whole genome shotgun (WGS) entry which is preliminary data.</text>
</comment>
<dbReference type="Pfam" id="PF02811">
    <property type="entry name" value="PHP"/>
    <property type="match status" value="1"/>
</dbReference>
<dbReference type="InterPro" id="IPR052018">
    <property type="entry name" value="PHP_domain"/>
</dbReference>
<keyword evidence="3" id="KW-1185">Reference proteome</keyword>
<evidence type="ECO:0000313" key="3">
    <source>
        <dbReference type="Proteomes" id="UP000616595"/>
    </source>
</evidence>
<dbReference type="Gene3D" id="3.20.20.140">
    <property type="entry name" value="Metal-dependent hydrolases"/>
    <property type="match status" value="1"/>
</dbReference>
<gene>
    <name evidence="2" type="ORF">GH810_05685</name>
</gene>
<reference evidence="2" key="2">
    <citation type="submission" date="2020-10" db="EMBL/GenBank/DDBJ databases">
        <title>Comparative genomics of the Acetobacterium genus.</title>
        <authorList>
            <person name="Marshall C."/>
            <person name="May H."/>
            <person name="Norman S."/>
        </authorList>
    </citation>
    <scope>NUCLEOTIDE SEQUENCE</scope>
    <source>
        <strain evidence="2">DER-2019</strain>
    </source>
</reference>
<dbReference type="SUPFAM" id="SSF89550">
    <property type="entry name" value="PHP domain-like"/>
    <property type="match status" value="1"/>
</dbReference>
<dbReference type="AlphaFoldDB" id="A0A923KRZ1"/>
<dbReference type="InterPro" id="IPR003141">
    <property type="entry name" value="Pol/His_phosphatase_N"/>
</dbReference>
<dbReference type="PANTHER" id="PTHR42924:SF3">
    <property type="entry name" value="POLYMERASE_HISTIDINOL PHOSPHATASE N-TERMINAL DOMAIN-CONTAINING PROTEIN"/>
    <property type="match status" value="1"/>
</dbReference>
<dbReference type="OrthoDB" id="9775255at2"/>
<evidence type="ECO:0000259" key="1">
    <source>
        <dbReference type="SMART" id="SM00481"/>
    </source>
</evidence>
<proteinExistence type="predicted"/>
<sequence>MFVDMHLHECTYSLDSKISLEDMVLEARQSGLDGICITDHDSMGLKNYAERYAKEVDFPIFVGTEYLTLQGDILAFGIDSLPVANLSAQHFIDYVTHQNGICFAAHPFRNNKRGLEEHLGKVTGLTGIEVLNGNSTIAENRKALEWCKELNLHPVGGSDAHHVVQVGRYATWLPTHAKSLKEFIALFKNHTPKPAVLKGYEIIEII</sequence>
<dbReference type="Pfam" id="PF13263">
    <property type="entry name" value="PHP_C"/>
    <property type="match status" value="1"/>
</dbReference>
<protein>
    <submittedName>
        <fullName evidence="2">PHP domain-containing protein</fullName>
    </submittedName>
</protein>
<feature type="domain" description="Polymerase/histidinol phosphatase N-terminal" evidence="1">
    <location>
        <begin position="3"/>
        <end position="66"/>
    </location>
</feature>
<dbReference type="GO" id="GO:0004534">
    <property type="term" value="F:5'-3' RNA exonuclease activity"/>
    <property type="evidence" value="ECO:0007669"/>
    <property type="project" value="TreeGrafter"/>
</dbReference>
<dbReference type="Proteomes" id="UP000616595">
    <property type="component" value="Unassembled WGS sequence"/>
</dbReference>
<dbReference type="RefSeq" id="WP_148567304.1">
    <property type="nucleotide sequence ID" value="NZ_RXYA01000009.1"/>
</dbReference>
<evidence type="ECO:0000313" key="2">
    <source>
        <dbReference type="EMBL" id="MBC3887797.1"/>
    </source>
</evidence>
<organism evidence="2 3">
    <name type="scientific">Acetobacterium paludosum</name>
    <dbReference type="NCBI Taxonomy" id="52693"/>
    <lineage>
        <taxon>Bacteria</taxon>
        <taxon>Bacillati</taxon>
        <taxon>Bacillota</taxon>
        <taxon>Clostridia</taxon>
        <taxon>Eubacteriales</taxon>
        <taxon>Eubacteriaceae</taxon>
        <taxon>Acetobacterium</taxon>
    </lineage>
</organism>
<name>A0A923KRZ1_9FIRM</name>
<accession>A0A923KRZ1</accession>
<dbReference type="InterPro" id="IPR004013">
    <property type="entry name" value="PHP_dom"/>
</dbReference>
<dbReference type="GO" id="GO:0035312">
    <property type="term" value="F:5'-3' DNA exonuclease activity"/>
    <property type="evidence" value="ECO:0007669"/>
    <property type="project" value="TreeGrafter"/>
</dbReference>
<dbReference type="PANTHER" id="PTHR42924">
    <property type="entry name" value="EXONUCLEASE"/>
    <property type="match status" value="1"/>
</dbReference>
<dbReference type="EMBL" id="WJBD01000005">
    <property type="protein sequence ID" value="MBC3887797.1"/>
    <property type="molecule type" value="Genomic_DNA"/>
</dbReference>